<sequence>MSLTRYYLRLPLSTLAFPI</sequence>
<name>A0A0A9BCH2_ARUDO</name>
<protein>
    <submittedName>
        <fullName evidence="1">Uncharacterized protein</fullName>
    </submittedName>
</protein>
<dbReference type="AlphaFoldDB" id="A0A0A9BCH2"/>
<reference evidence="1" key="2">
    <citation type="journal article" date="2015" name="Data Brief">
        <title>Shoot transcriptome of the giant reed, Arundo donax.</title>
        <authorList>
            <person name="Barrero R.A."/>
            <person name="Guerrero F.D."/>
            <person name="Moolhuijzen P."/>
            <person name="Goolsby J.A."/>
            <person name="Tidwell J."/>
            <person name="Bellgard S.E."/>
            <person name="Bellgard M.I."/>
        </authorList>
    </citation>
    <scope>NUCLEOTIDE SEQUENCE</scope>
    <source>
        <tissue evidence="1">Shoot tissue taken approximately 20 cm above the soil surface</tissue>
    </source>
</reference>
<accession>A0A0A9BCH2</accession>
<proteinExistence type="predicted"/>
<organism evidence="1">
    <name type="scientific">Arundo donax</name>
    <name type="common">Giant reed</name>
    <name type="synonym">Donax arundinaceus</name>
    <dbReference type="NCBI Taxonomy" id="35708"/>
    <lineage>
        <taxon>Eukaryota</taxon>
        <taxon>Viridiplantae</taxon>
        <taxon>Streptophyta</taxon>
        <taxon>Embryophyta</taxon>
        <taxon>Tracheophyta</taxon>
        <taxon>Spermatophyta</taxon>
        <taxon>Magnoliopsida</taxon>
        <taxon>Liliopsida</taxon>
        <taxon>Poales</taxon>
        <taxon>Poaceae</taxon>
        <taxon>PACMAD clade</taxon>
        <taxon>Arundinoideae</taxon>
        <taxon>Arundineae</taxon>
        <taxon>Arundo</taxon>
    </lineage>
</organism>
<reference evidence="1" key="1">
    <citation type="submission" date="2014-09" db="EMBL/GenBank/DDBJ databases">
        <authorList>
            <person name="Magalhaes I.L.F."/>
            <person name="Oliveira U."/>
            <person name="Santos F.R."/>
            <person name="Vidigal T.H.D.A."/>
            <person name="Brescovit A.D."/>
            <person name="Santos A.J."/>
        </authorList>
    </citation>
    <scope>NUCLEOTIDE SEQUENCE</scope>
    <source>
        <tissue evidence="1">Shoot tissue taken approximately 20 cm above the soil surface</tissue>
    </source>
</reference>
<dbReference type="EMBL" id="GBRH01236869">
    <property type="protein sequence ID" value="JAD61026.1"/>
    <property type="molecule type" value="Transcribed_RNA"/>
</dbReference>
<evidence type="ECO:0000313" key="1">
    <source>
        <dbReference type="EMBL" id="JAD61026.1"/>
    </source>
</evidence>